<keyword evidence="3" id="KW-0489">Methyltransferase</keyword>
<keyword evidence="4" id="KW-1185">Reference proteome</keyword>
<gene>
    <name evidence="3" type="ORF">HMPREF2130_05575</name>
</gene>
<dbReference type="Pfam" id="PF13649">
    <property type="entry name" value="Methyltransf_25"/>
    <property type="match status" value="1"/>
</dbReference>
<dbReference type="RefSeq" id="WP_102705707.1">
    <property type="nucleotide sequence ID" value="NZ_JRNI01000019.1"/>
</dbReference>
<evidence type="ECO:0000313" key="3">
    <source>
        <dbReference type="EMBL" id="KGF30888.1"/>
    </source>
</evidence>
<feature type="domain" description="Methyltransferase" evidence="2">
    <location>
        <begin position="41"/>
        <end position="133"/>
    </location>
</feature>
<dbReference type="eggNOG" id="COG2227">
    <property type="taxonomic scope" value="Bacteria"/>
</dbReference>
<dbReference type="GeneID" id="93427108"/>
<dbReference type="PANTHER" id="PTHR43861">
    <property type="entry name" value="TRANS-ACONITATE 2-METHYLTRANSFERASE-RELATED"/>
    <property type="match status" value="1"/>
</dbReference>
<keyword evidence="1 3" id="KW-0808">Transferase</keyword>
<dbReference type="InterPro" id="IPR029063">
    <property type="entry name" value="SAM-dependent_MTases_sf"/>
</dbReference>
<dbReference type="InterPro" id="IPR041698">
    <property type="entry name" value="Methyltransf_25"/>
</dbReference>
<dbReference type="PANTHER" id="PTHR43861:SF3">
    <property type="entry name" value="PUTATIVE (AFU_ORTHOLOGUE AFUA_2G14390)-RELATED"/>
    <property type="match status" value="1"/>
</dbReference>
<protein>
    <submittedName>
        <fullName evidence="3">SAM-dependent methyltransferase</fullName>
    </submittedName>
</protein>
<comment type="caution">
    <text evidence="3">The sequence shown here is derived from an EMBL/GenBank/DDBJ whole genome shotgun (WGS) entry which is preliminary data.</text>
</comment>
<name>A0A095Z8C5_9BURK</name>
<accession>A0A095Z8C5</accession>
<evidence type="ECO:0000259" key="2">
    <source>
        <dbReference type="Pfam" id="PF13649"/>
    </source>
</evidence>
<evidence type="ECO:0000313" key="4">
    <source>
        <dbReference type="Proteomes" id="UP000029629"/>
    </source>
</evidence>
<dbReference type="Proteomes" id="UP000029629">
    <property type="component" value="Unassembled WGS sequence"/>
</dbReference>
<dbReference type="GO" id="GO:0032259">
    <property type="term" value="P:methylation"/>
    <property type="evidence" value="ECO:0007669"/>
    <property type="project" value="UniProtKB-KW"/>
</dbReference>
<dbReference type="AlphaFoldDB" id="A0A095Z8C5"/>
<sequence>MSNLLDNIWHQRFSDDEYFYGTTPNDFLVEASSYLTEHSKVLSLGEGEGRNAVFLAEQGHRLTALDIALSGLQKASKLAQARGVALKTVHADLSQYQFSANAWDAVINIFCHMHQSERAQFHQQIQDSLKPGGLLIFECYSTKQPQYQTGGPSHVDLLYSAEELARDFAAMDILHLAELEREVHEGQGHTGLSSVVQLIARKK</sequence>
<evidence type="ECO:0000256" key="1">
    <source>
        <dbReference type="ARBA" id="ARBA00022679"/>
    </source>
</evidence>
<organism evidence="3 4">
    <name type="scientific">Oligella urethralis DNF00040</name>
    <dbReference type="NCBI Taxonomy" id="1401065"/>
    <lineage>
        <taxon>Bacteria</taxon>
        <taxon>Pseudomonadati</taxon>
        <taxon>Pseudomonadota</taxon>
        <taxon>Betaproteobacteria</taxon>
        <taxon>Burkholderiales</taxon>
        <taxon>Alcaligenaceae</taxon>
        <taxon>Oligella</taxon>
    </lineage>
</organism>
<dbReference type="Gene3D" id="3.40.50.150">
    <property type="entry name" value="Vaccinia Virus protein VP39"/>
    <property type="match status" value="1"/>
</dbReference>
<dbReference type="EMBL" id="JRNI01000019">
    <property type="protein sequence ID" value="KGF30888.1"/>
    <property type="molecule type" value="Genomic_DNA"/>
</dbReference>
<reference evidence="3 4" key="1">
    <citation type="submission" date="2014-07" db="EMBL/GenBank/DDBJ databases">
        <authorList>
            <person name="McCorrison J."/>
            <person name="Sanka R."/>
            <person name="Torralba M."/>
            <person name="Gillis M."/>
            <person name="Haft D.H."/>
            <person name="Methe B."/>
            <person name="Sutton G."/>
            <person name="Nelson K.E."/>
        </authorList>
    </citation>
    <scope>NUCLEOTIDE SEQUENCE [LARGE SCALE GENOMIC DNA]</scope>
    <source>
        <strain evidence="3 4">DNF00040</strain>
    </source>
</reference>
<dbReference type="GO" id="GO:0008168">
    <property type="term" value="F:methyltransferase activity"/>
    <property type="evidence" value="ECO:0007669"/>
    <property type="project" value="UniProtKB-KW"/>
</dbReference>
<dbReference type="CDD" id="cd02440">
    <property type="entry name" value="AdoMet_MTases"/>
    <property type="match status" value="1"/>
</dbReference>
<proteinExistence type="predicted"/>
<dbReference type="SUPFAM" id="SSF53335">
    <property type="entry name" value="S-adenosyl-L-methionine-dependent methyltransferases"/>
    <property type="match status" value="1"/>
</dbReference>